<dbReference type="InterPro" id="IPR036388">
    <property type="entry name" value="WH-like_DNA-bd_sf"/>
</dbReference>
<dbReference type="InterPro" id="IPR005119">
    <property type="entry name" value="LysR_subst-bd"/>
</dbReference>
<dbReference type="GO" id="GO:0003677">
    <property type="term" value="F:DNA binding"/>
    <property type="evidence" value="ECO:0007669"/>
    <property type="project" value="UniProtKB-KW"/>
</dbReference>
<keyword evidence="2" id="KW-0805">Transcription regulation</keyword>
<dbReference type="InterPro" id="IPR036390">
    <property type="entry name" value="WH_DNA-bd_sf"/>
</dbReference>
<dbReference type="PANTHER" id="PTHR30419:SF8">
    <property type="entry name" value="NITROGEN ASSIMILATION TRANSCRIPTIONAL ACTIVATOR-RELATED"/>
    <property type="match status" value="1"/>
</dbReference>
<dbReference type="Gene3D" id="1.10.10.10">
    <property type="entry name" value="Winged helix-like DNA-binding domain superfamily/Winged helix DNA-binding domain"/>
    <property type="match status" value="1"/>
</dbReference>
<dbReference type="PROSITE" id="PS50931">
    <property type="entry name" value="HTH_LYSR"/>
    <property type="match status" value="1"/>
</dbReference>
<protein>
    <recommendedName>
        <fullName evidence="5">HTH lysR-type domain-containing protein</fullName>
    </recommendedName>
</protein>
<dbReference type="Proteomes" id="UP000234530">
    <property type="component" value="Chromosome"/>
</dbReference>
<dbReference type="GO" id="GO:0003700">
    <property type="term" value="F:DNA-binding transcription factor activity"/>
    <property type="evidence" value="ECO:0007669"/>
    <property type="project" value="InterPro"/>
</dbReference>
<keyword evidence="7" id="KW-1185">Reference proteome</keyword>
<evidence type="ECO:0000256" key="4">
    <source>
        <dbReference type="ARBA" id="ARBA00023163"/>
    </source>
</evidence>
<reference evidence="6 7" key="1">
    <citation type="journal article" date="2013" name="Antonie Van Leeuwenhoek">
        <title>Paracoccus zhejiangensis sp. nov., isolated from activated sludge in wastewater-treatment system.</title>
        <authorList>
            <person name="Wu Z.G."/>
            <person name="Zhang D.F."/>
            <person name="Liu Y.L."/>
            <person name="Wang F."/>
            <person name="Jiang X."/>
            <person name="Li C."/>
            <person name="Li S.P."/>
            <person name="Hong Q."/>
            <person name="Li W.J."/>
        </authorList>
    </citation>
    <scope>NUCLEOTIDE SEQUENCE [LARGE SCALE GENOMIC DNA]</scope>
    <source>
        <strain evidence="6 7">J6</strain>
    </source>
</reference>
<accession>A0A2H5EWQ0</accession>
<dbReference type="InterPro" id="IPR050950">
    <property type="entry name" value="HTH-type_LysR_regulators"/>
</dbReference>
<feature type="domain" description="HTH lysR-type" evidence="5">
    <location>
        <begin position="1"/>
        <end position="58"/>
    </location>
</feature>
<dbReference type="OrthoDB" id="5297263at2"/>
<evidence type="ECO:0000259" key="5">
    <source>
        <dbReference type="PROSITE" id="PS50931"/>
    </source>
</evidence>
<name>A0A2H5EWQ0_9RHOB</name>
<dbReference type="Gene3D" id="3.40.190.10">
    <property type="entry name" value="Periplasmic binding protein-like II"/>
    <property type="match status" value="2"/>
</dbReference>
<evidence type="ECO:0000256" key="2">
    <source>
        <dbReference type="ARBA" id="ARBA00023015"/>
    </source>
</evidence>
<dbReference type="Pfam" id="PF00126">
    <property type="entry name" value="HTH_1"/>
    <property type="match status" value="1"/>
</dbReference>
<dbReference type="GO" id="GO:0005829">
    <property type="term" value="C:cytosol"/>
    <property type="evidence" value="ECO:0007669"/>
    <property type="project" value="TreeGrafter"/>
</dbReference>
<dbReference type="Pfam" id="PF03466">
    <property type="entry name" value="LysR_substrate"/>
    <property type="match status" value="1"/>
</dbReference>
<dbReference type="AlphaFoldDB" id="A0A2H5EWQ0"/>
<proteinExistence type="inferred from homology"/>
<dbReference type="KEGG" id="pzh:CX676_05715"/>
<gene>
    <name evidence="6" type="ORF">CX676_05715</name>
</gene>
<organism evidence="6 7">
    <name type="scientific">Paracoccus zhejiangensis</name>
    <dbReference type="NCBI Taxonomy" id="1077935"/>
    <lineage>
        <taxon>Bacteria</taxon>
        <taxon>Pseudomonadati</taxon>
        <taxon>Pseudomonadota</taxon>
        <taxon>Alphaproteobacteria</taxon>
        <taxon>Rhodobacterales</taxon>
        <taxon>Paracoccaceae</taxon>
        <taxon>Paracoccus</taxon>
    </lineage>
</organism>
<dbReference type="EMBL" id="CP025430">
    <property type="protein sequence ID" value="AUH63717.1"/>
    <property type="molecule type" value="Genomic_DNA"/>
</dbReference>
<dbReference type="RefSeq" id="WP_101751759.1">
    <property type="nucleotide sequence ID" value="NZ_CP025430.1"/>
</dbReference>
<comment type="similarity">
    <text evidence="1">Belongs to the LysR transcriptional regulatory family.</text>
</comment>
<keyword evidence="4" id="KW-0804">Transcription</keyword>
<evidence type="ECO:0000256" key="1">
    <source>
        <dbReference type="ARBA" id="ARBA00009437"/>
    </source>
</evidence>
<evidence type="ECO:0000256" key="3">
    <source>
        <dbReference type="ARBA" id="ARBA00023125"/>
    </source>
</evidence>
<dbReference type="InterPro" id="IPR000847">
    <property type="entry name" value="LysR_HTH_N"/>
</dbReference>
<dbReference type="SUPFAM" id="SSF53850">
    <property type="entry name" value="Periplasmic binding protein-like II"/>
    <property type="match status" value="1"/>
</dbReference>
<keyword evidence="3" id="KW-0238">DNA-binding</keyword>
<evidence type="ECO:0000313" key="7">
    <source>
        <dbReference type="Proteomes" id="UP000234530"/>
    </source>
</evidence>
<dbReference type="SUPFAM" id="SSF46785">
    <property type="entry name" value="Winged helix' DNA-binding domain"/>
    <property type="match status" value="1"/>
</dbReference>
<dbReference type="PANTHER" id="PTHR30419">
    <property type="entry name" value="HTH-TYPE TRANSCRIPTIONAL REGULATOR YBHD"/>
    <property type="match status" value="1"/>
</dbReference>
<sequence>MDVRDLSYLQAIIRTGSVTAAADEVGRTAPAITKAIRRLEQETGTALFRRAGRGIEPTEAALFLTRRTQGMTEQLQIIRRQLTEISRGQHGHIRLGVAATMAAIFLPGFLSDLSVRHPNISVSVINGMNDVLRAALREGEIDIALGVIDRPDEGGIETLVITEDQVRIAASLRHRLQGRPLAAADLSGESWLLPARGVAMRQWLDAAFTASGLPAPIAQIETNSIAVLEDLIAGSDHLSFVSGLKMRLPHVASRIGPLRIEGFTMRRQIGATWLQGAEDQPTVALVIERLRAGSSVIRDGAAPA</sequence>
<evidence type="ECO:0000313" key="6">
    <source>
        <dbReference type="EMBL" id="AUH63717.1"/>
    </source>
</evidence>